<accession>A0A0B6XW61</accession>
<reference evidence="1" key="1">
    <citation type="submission" date="2014-12" db="EMBL/GenBank/DDBJ databases">
        <title>Insight into the proteome of Arion vulgaris.</title>
        <authorList>
            <person name="Aradska J."/>
            <person name="Bulat T."/>
            <person name="Smidak R."/>
            <person name="Sarate P."/>
            <person name="Gangsoo J."/>
            <person name="Sialana F."/>
            <person name="Bilban M."/>
            <person name="Lubec G."/>
        </authorList>
    </citation>
    <scope>NUCLEOTIDE SEQUENCE</scope>
    <source>
        <tissue evidence="1">Skin</tissue>
    </source>
</reference>
<dbReference type="EMBL" id="HACG01001437">
    <property type="protein sequence ID" value="CEK48302.1"/>
    <property type="molecule type" value="Transcribed_RNA"/>
</dbReference>
<proteinExistence type="predicted"/>
<sequence>QQQQAQALRTSSNLQTSFRCDPKYDTGAFNGSQPATRYNLDSGPNVYSHMAGPYVPQNGPAPHGASTSYQYNMGLHRQGMFNAIPAAVPSEQNWERFG</sequence>
<name>A0A0B6XW61_9EUPU</name>
<gene>
    <name evidence="1" type="primary">ORF3584</name>
</gene>
<dbReference type="AlphaFoldDB" id="A0A0B6XW61"/>
<feature type="non-terminal residue" evidence="1">
    <location>
        <position position="1"/>
    </location>
</feature>
<evidence type="ECO:0000313" key="1">
    <source>
        <dbReference type="EMBL" id="CEK48302.1"/>
    </source>
</evidence>
<organism evidence="1">
    <name type="scientific">Arion vulgaris</name>
    <dbReference type="NCBI Taxonomy" id="1028688"/>
    <lineage>
        <taxon>Eukaryota</taxon>
        <taxon>Metazoa</taxon>
        <taxon>Spiralia</taxon>
        <taxon>Lophotrochozoa</taxon>
        <taxon>Mollusca</taxon>
        <taxon>Gastropoda</taxon>
        <taxon>Heterobranchia</taxon>
        <taxon>Euthyneura</taxon>
        <taxon>Panpulmonata</taxon>
        <taxon>Eupulmonata</taxon>
        <taxon>Stylommatophora</taxon>
        <taxon>Helicina</taxon>
        <taxon>Arionoidea</taxon>
        <taxon>Arionidae</taxon>
        <taxon>Arion</taxon>
    </lineage>
</organism>
<protein>
    <submittedName>
        <fullName evidence="1">Uncharacterized protein</fullName>
    </submittedName>
</protein>